<proteinExistence type="predicted"/>
<reference evidence="2" key="1">
    <citation type="submission" date="2018-06" db="EMBL/GenBank/DDBJ databases">
        <authorList>
            <person name="Zhirakovskaya E."/>
        </authorList>
    </citation>
    <scope>NUCLEOTIDE SEQUENCE</scope>
</reference>
<dbReference type="InterPro" id="IPR045584">
    <property type="entry name" value="Pilin-like"/>
</dbReference>
<evidence type="ECO:0000313" key="2">
    <source>
        <dbReference type="EMBL" id="VAW32523.1"/>
    </source>
</evidence>
<dbReference type="SUPFAM" id="SSF54523">
    <property type="entry name" value="Pili subunits"/>
    <property type="match status" value="1"/>
</dbReference>
<keyword evidence="1" id="KW-0812">Transmembrane</keyword>
<dbReference type="EMBL" id="UOEV01000053">
    <property type="protein sequence ID" value="VAW32523.1"/>
    <property type="molecule type" value="Genomic_DNA"/>
</dbReference>
<keyword evidence="1" id="KW-0472">Membrane</keyword>
<protein>
    <submittedName>
        <fullName evidence="2">Uncharacterized protein</fullName>
    </submittedName>
</protein>
<feature type="transmembrane region" description="Helical" evidence="1">
    <location>
        <begin position="12"/>
        <end position="31"/>
    </location>
</feature>
<accession>A0A3B0UWH2</accession>
<dbReference type="InterPro" id="IPR012902">
    <property type="entry name" value="N_methyl_site"/>
</dbReference>
<dbReference type="AlphaFoldDB" id="A0A3B0UWH2"/>
<dbReference type="NCBIfam" id="TIGR02532">
    <property type="entry name" value="IV_pilin_GFxxxE"/>
    <property type="match status" value="1"/>
</dbReference>
<organism evidence="2">
    <name type="scientific">hydrothermal vent metagenome</name>
    <dbReference type="NCBI Taxonomy" id="652676"/>
    <lineage>
        <taxon>unclassified sequences</taxon>
        <taxon>metagenomes</taxon>
        <taxon>ecological metagenomes</taxon>
    </lineage>
</organism>
<feature type="non-terminal residue" evidence="2">
    <location>
        <position position="195"/>
    </location>
</feature>
<keyword evidence="1" id="KW-1133">Transmembrane helix</keyword>
<name>A0A3B0UWH2_9ZZZZ</name>
<sequence>MKILKQKRGFTLVETLVAVAILAVAVTGPFFSAEQSIQAAKIAQYKMTGSFLAQEGVEFARVMRDNSYLKYCYSGNSIACNSKSPAYWWNGFTTNTSYNGEYNILRCNTSNSCSVDTGSLMSGIGFGTGSIAVCSIADTSCGDLYLTTGGKYTTQNTGTKTNFKRVISATKISDSNLKIDSTVSWRVHGKTYTST</sequence>
<gene>
    <name evidence="2" type="ORF">MNBD_CPR01-327</name>
</gene>
<evidence type="ECO:0000256" key="1">
    <source>
        <dbReference type="SAM" id="Phobius"/>
    </source>
</evidence>
<dbReference type="Pfam" id="PF07963">
    <property type="entry name" value="N_methyl"/>
    <property type="match status" value="1"/>
</dbReference>